<dbReference type="AlphaFoldDB" id="A0A177TAD7"/>
<feature type="compositionally biased region" description="Low complexity" evidence="1">
    <location>
        <begin position="43"/>
        <end position="56"/>
    </location>
</feature>
<evidence type="ECO:0000256" key="1">
    <source>
        <dbReference type="SAM" id="MobiDB-lite"/>
    </source>
</evidence>
<feature type="compositionally biased region" description="Low complexity" evidence="1">
    <location>
        <begin position="84"/>
        <end position="100"/>
    </location>
</feature>
<name>A0A177TAD7_9BASI</name>
<gene>
    <name evidence="2" type="ORF">A4X13_0g8580</name>
</gene>
<organism evidence="2 3">
    <name type="scientific">Tilletia indica</name>
    <dbReference type="NCBI Taxonomy" id="43049"/>
    <lineage>
        <taxon>Eukaryota</taxon>
        <taxon>Fungi</taxon>
        <taxon>Dikarya</taxon>
        <taxon>Basidiomycota</taxon>
        <taxon>Ustilaginomycotina</taxon>
        <taxon>Exobasidiomycetes</taxon>
        <taxon>Tilletiales</taxon>
        <taxon>Tilletiaceae</taxon>
        <taxon>Tilletia</taxon>
    </lineage>
</organism>
<accession>A0A177TAD7</accession>
<dbReference type="Proteomes" id="UP000077521">
    <property type="component" value="Unassembled WGS sequence"/>
</dbReference>
<comment type="caution">
    <text evidence="2">The sequence shown here is derived from an EMBL/GenBank/DDBJ whole genome shotgun (WGS) entry which is preliminary data.</text>
</comment>
<proteinExistence type="predicted"/>
<evidence type="ECO:0000313" key="2">
    <source>
        <dbReference type="EMBL" id="KAE8237940.1"/>
    </source>
</evidence>
<reference evidence="2" key="2">
    <citation type="journal article" date="2019" name="IMA Fungus">
        <title>Genome sequencing and comparison of five Tilletia species to identify candidate genes for the detection of regulated species infecting wheat.</title>
        <authorList>
            <person name="Nguyen H.D.T."/>
            <person name="Sultana T."/>
            <person name="Kesanakurti P."/>
            <person name="Hambleton S."/>
        </authorList>
    </citation>
    <scope>NUCLEOTIDE SEQUENCE</scope>
    <source>
        <strain evidence="2">DAOMC 236416</strain>
    </source>
</reference>
<sequence length="197" mass="21580">MNKDTTQAHPSSDDFPSDFDEETLRSLEPYIGRVVVDTPSPHQPQQQQQQHPPQQQDIIPSATAALGEQGRSFGNVNTTQPVNPSSIWSPPSPSSSLFSSRDGDVTMSSVQNAAATGVGEGQGRQDTSSSGEAELPVPSSQLLNSSVPSYGELVQRVLTECLDEYERERRQLHRQITARDTLIESLQIQLQQLRNGQ</sequence>
<keyword evidence="3" id="KW-1185">Reference proteome</keyword>
<reference evidence="2" key="1">
    <citation type="submission" date="2016-04" db="EMBL/GenBank/DDBJ databases">
        <authorList>
            <person name="Nguyen H.D."/>
            <person name="Samba Siva P."/>
            <person name="Cullis J."/>
            <person name="Levesque C.A."/>
            <person name="Hambleton S."/>
        </authorList>
    </citation>
    <scope>NUCLEOTIDE SEQUENCE</scope>
    <source>
        <strain evidence="2">DAOMC 236416</strain>
    </source>
</reference>
<protein>
    <submittedName>
        <fullName evidence="2">Uncharacterized protein</fullName>
    </submittedName>
</protein>
<feature type="region of interest" description="Disordered" evidence="1">
    <location>
        <begin position="1"/>
        <end position="145"/>
    </location>
</feature>
<dbReference type="EMBL" id="LWDF02001580">
    <property type="protein sequence ID" value="KAE8237940.1"/>
    <property type="molecule type" value="Genomic_DNA"/>
</dbReference>
<evidence type="ECO:0000313" key="3">
    <source>
        <dbReference type="Proteomes" id="UP000077521"/>
    </source>
</evidence>
<feature type="compositionally biased region" description="Polar residues" evidence="1">
    <location>
        <begin position="72"/>
        <end position="83"/>
    </location>
</feature>